<name>A0A0D3IW53_EMIH1</name>
<evidence type="ECO:0000313" key="5">
    <source>
        <dbReference type="EnsemblProtists" id="EOD15488"/>
    </source>
</evidence>
<dbReference type="GO" id="GO:0035600">
    <property type="term" value="P:tRNA methylthiolation"/>
    <property type="evidence" value="ECO:0007669"/>
    <property type="project" value="TreeGrafter"/>
</dbReference>
<dbReference type="EC" id="5.2.1.8" evidence="2"/>
<dbReference type="PROSITE" id="PS01096">
    <property type="entry name" value="PPIC_PPIASE_1"/>
    <property type="match status" value="1"/>
</dbReference>
<evidence type="ECO:0000256" key="1">
    <source>
        <dbReference type="PROSITE-ProRule" id="PRU00278"/>
    </source>
</evidence>
<dbReference type="EnsemblProtists" id="EOD15488">
    <property type="protein sequence ID" value="EOD15488"/>
    <property type="gene ID" value="EMIHUDRAFT_245790"/>
</dbReference>
<dbReference type="GO" id="GO:0046872">
    <property type="term" value="F:metal ion binding"/>
    <property type="evidence" value="ECO:0007669"/>
    <property type="project" value="UniProtKB-KW"/>
</dbReference>
<comment type="catalytic activity">
    <reaction evidence="2">
        <text>[protein]-peptidylproline (omega=180) = [protein]-peptidylproline (omega=0)</text>
        <dbReference type="Rhea" id="RHEA:16237"/>
        <dbReference type="Rhea" id="RHEA-COMP:10747"/>
        <dbReference type="Rhea" id="RHEA-COMP:10748"/>
        <dbReference type="ChEBI" id="CHEBI:83833"/>
        <dbReference type="ChEBI" id="CHEBI:83834"/>
        <dbReference type="EC" id="5.2.1.8"/>
    </reaction>
</comment>
<dbReference type="PANTHER" id="PTHR43020">
    <property type="entry name" value="CDK5 REGULATORY SUBUNIT-ASSOCIATED PROTEIN 1"/>
    <property type="match status" value="1"/>
</dbReference>
<dbReference type="InterPro" id="IPR013848">
    <property type="entry name" value="Methylthiotransferase_N"/>
</dbReference>
<evidence type="ECO:0000259" key="3">
    <source>
        <dbReference type="PROSITE" id="PS50198"/>
    </source>
</evidence>
<feature type="domain" description="MTTase N-terminal" evidence="4">
    <location>
        <begin position="185"/>
        <end position="248"/>
    </location>
</feature>
<keyword evidence="1 2" id="KW-0413">Isomerase</keyword>
<dbReference type="GO" id="GO:0051539">
    <property type="term" value="F:4 iron, 4 sulfur cluster binding"/>
    <property type="evidence" value="ECO:0007669"/>
    <property type="project" value="UniProtKB-KW"/>
</dbReference>
<dbReference type="KEGG" id="ehx:EMIHUDRAFT_245790"/>
<accession>A0A0D3IW53</accession>
<evidence type="ECO:0000259" key="4">
    <source>
        <dbReference type="PROSITE" id="PS51449"/>
    </source>
</evidence>
<dbReference type="InterPro" id="IPR046357">
    <property type="entry name" value="PPIase_dom_sf"/>
</dbReference>
<evidence type="ECO:0000313" key="6">
    <source>
        <dbReference type="Proteomes" id="UP000013827"/>
    </source>
</evidence>
<dbReference type="AlphaFoldDB" id="A0A0D3IW53"/>
<reference evidence="5" key="2">
    <citation type="submission" date="2024-10" db="UniProtKB">
        <authorList>
            <consortium name="EnsemblProtists"/>
        </authorList>
    </citation>
    <scope>IDENTIFICATION</scope>
</reference>
<dbReference type="SUPFAM" id="SSF54534">
    <property type="entry name" value="FKBP-like"/>
    <property type="match status" value="1"/>
</dbReference>
<dbReference type="Pfam" id="PF00919">
    <property type="entry name" value="UPF0004"/>
    <property type="match status" value="1"/>
</dbReference>
<dbReference type="RefSeq" id="XP_005767917.1">
    <property type="nucleotide sequence ID" value="XM_005767860.1"/>
</dbReference>
<sequence length="248" mass="26945">MLLYLTQAAAWITAPPPLDSVHSERLGRAPPPRLAAEEAVRLTGDEAADRMILQRLAATGSAGRAKLRRDELPVAAGRSLADLALGKTVEWKRAVNKARSDAVTAVRVRHIVVDSREMAETLSEQLRGGGARFDELARLSTCAVTRDKGGEVGWSGIEDEHLDEYFPRNLREAAMATKPGDAFLGETPLGWHVVQMNTADAERMEGQLRSLGFARAEEGTPAQVVVLNTCSIREHAEAKVYSYLGPHA</sequence>
<dbReference type="Proteomes" id="UP000013827">
    <property type="component" value="Unassembled WGS sequence"/>
</dbReference>
<dbReference type="GO" id="GO:0003755">
    <property type="term" value="F:peptidyl-prolyl cis-trans isomerase activity"/>
    <property type="evidence" value="ECO:0007669"/>
    <property type="project" value="UniProtKB-UniRule"/>
</dbReference>
<proteinExistence type="predicted"/>
<dbReference type="GO" id="GO:0035596">
    <property type="term" value="F:methylthiotransferase activity"/>
    <property type="evidence" value="ECO:0007669"/>
    <property type="project" value="InterPro"/>
</dbReference>
<dbReference type="PROSITE" id="PS51449">
    <property type="entry name" value="MTTASE_N"/>
    <property type="match status" value="1"/>
</dbReference>
<feature type="domain" description="PpiC" evidence="3">
    <location>
        <begin position="103"/>
        <end position="198"/>
    </location>
</feature>
<keyword evidence="6" id="KW-1185">Reference proteome</keyword>
<dbReference type="HOGENOM" id="CLU_1122542_0_0_1"/>
<organism evidence="5 6">
    <name type="scientific">Emiliania huxleyi (strain CCMP1516)</name>
    <dbReference type="NCBI Taxonomy" id="280463"/>
    <lineage>
        <taxon>Eukaryota</taxon>
        <taxon>Haptista</taxon>
        <taxon>Haptophyta</taxon>
        <taxon>Prymnesiophyceae</taxon>
        <taxon>Isochrysidales</taxon>
        <taxon>Noelaerhabdaceae</taxon>
        <taxon>Emiliania</taxon>
    </lineage>
</organism>
<protein>
    <recommendedName>
        <fullName evidence="2">Peptidyl-prolyl cis-trans isomerase</fullName>
        <ecNumber evidence="2">5.2.1.8</ecNumber>
    </recommendedName>
</protein>
<dbReference type="GeneID" id="17261656"/>
<dbReference type="PANTHER" id="PTHR43020:SF2">
    <property type="entry name" value="MITOCHONDRIAL TRNA METHYLTHIOTRANSFERASE CDK5RAP1"/>
    <property type="match status" value="1"/>
</dbReference>
<dbReference type="PROSITE" id="PS50198">
    <property type="entry name" value="PPIC_PPIASE_2"/>
    <property type="match status" value="1"/>
</dbReference>
<dbReference type="PaxDb" id="2903-EOD15488"/>
<dbReference type="STRING" id="2903.R1BZ21"/>
<dbReference type="InterPro" id="IPR038135">
    <property type="entry name" value="Methylthiotransferase_N_sf"/>
</dbReference>
<dbReference type="Gene3D" id="3.10.50.40">
    <property type="match status" value="1"/>
</dbReference>
<evidence type="ECO:0000256" key="2">
    <source>
        <dbReference type="RuleBase" id="RU363014"/>
    </source>
</evidence>
<dbReference type="InterPro" id="IPR023058">
    <property type="entry name" value="PPIase_PpiC_CS"/>
</dbReference>
<dbReference type="InterPro" id="IPR000297">
    <property type="entry name" value="PPIase_PpiC"/>
</dbReference>
<dbReference type="Gene3D" id="3.40.50.12160">
    <property type="entry name" value="Methylthiotransferase, N-terminal domain"/>
    <property type="match status" value="1"/>
</dbReference>
<keyword evidence="1 2" id="KW-0697">Rotamase</keyword>
<reference evidence="6" key="1">
    <citation type="journal article" date="2013" name="Nature">
        <title>Pan genome of the phytoplankton Emiliania underpins its global distribution.</title>
        <authorList>
            <person name="Read B.A."/>
            <person name="Kegel J."/>
            <person name="Klute M.J."/>
            <person name="Kuo A."/>
            <person name="Lefebvre S.C."/>
            <person name="Maumus F."/>
            <person name="Mayer C."/>
            <person name="Miller J."/>
            <person name="Monier A."/>
            <person name="Salamov A."/>
            <person name="Young J."/>
            <person name="Aguilar M."/>
            <person name="Claverie J.M."/>
            <person name="Frickenhaus S."/>
            <person name="Gonzalez K."/>
            <person name="Herman E.K."/>
            <person name="Lin Y.C."/>
            <person name="Napier J."/>
            <person name="Ogata H."/>
            <person name="Sarno A.F."/>
            <person name="Shmutz J."/>
            <person name="Schroeder D."/>
            <person name="de Vargas C."/>
            <person name="Verret F."/>
            <person name="von Dassow P."/>
            <person name="Valentin K."/>
            <person name="Van de Peer Y."/>
            <person name="Wheeler G."/>
            <person name="Dacks J.B."/>
            <person name="Delwiche C.F."/>
            <person name="Dyhrman S.T."/>
            <person name="Glockner G."/>
            <person name="John U."/>
            <person name="Richards T."/>
            <person name="Worden A.Z."/>
            <person name="Zhang X."/>
            <person name="Grigoriev I.V."/>
            <person name="Allen A.E."/>
            <person name="Bidle K."/>
            <person name="Borodovsky M."/>
            <person name="Bowler C."/>
            <person name="Brownlee C."/>
            <person name="Cock J.M."/>
            <person name="Elias M."/>
            <person name="Gladyshev V.N."/>
            <person name="Groth M."/>
            <person name="Guda C."/>
            <person name="Hadaegh A."/>
            <person name="Iglesias-Rodriguez M.D."/>
            <person name="Jenkins J."/>
            <person name="Jones B.M."/>
            <person name="Lawson T."/>
            <person name="Leese F."/>
            <person name="Lindquist E."/>
            <person name="Lobanov A."/>
            <person name="Lomsadze A."/>
            <person name="Malik S.B."/>
            <person name="Marsh M.E."/>
            <person name="Mackinder L."/>
            <person name="Mock T."/>
            <person name="Mueller-Roeber B."/>
            <person name="Pagarete A."/>
            <person name="Parker M."/>
            <person name="Probert I."/>
            <person name="Quesneville H."/>
            <person name="Raines C."/>
            <person name="Rensing S.A."/>
            <person name="Riano-Pachon D.M."/>
            <person name="Richier S."/>
            <person name="Rokitta S."/>
            <person name="Shiraiwa Y."/>
            <person name="Soanes D.M."/>
            <person name="van der Giezen M."/>
            <person name="Wahlund T.M."/>
            <person name="Williams B."/>
            <person name="Wilson W."/>
            <person name="Wolfe G."/>
            <person name="Wurch L.L."/>
        </authorList>
    </citation>
    <scope>NUCLEOTIDE SEQUENCE</scope>
</reference>